<accession>A0A3G9JXJ2</accession>
<sequence>MSCQTYAPETLEHYDIAIIISTYQSQLLLSRHKKSANWEFQGGPIQEGESQIMAAKRILMEESGAVTFNLQPLCDFTKDDLQGICFMANIYDLGQLGECEMRERKSFEALPVDHLMYPEISDLLMKAKRAFDEQN</sequence>
<dbReference type="Proteomes" id="UP000268059">
    <property type="component" value="Chromosome"/>
</dbReference>
<dbReference type="Pfam" id="PF00293">
    <property type="entry name" value="NUDIX"/>
    <property type="match status" value="1"/>
</dbReference>
<dbReference type="AlphaFoldDB" id="A0A3G9JXJ2"/>
<proteinExistence type="predicted"/>
<dbReference type="SUPFAM" id="SSF55811">
    <property type="entry name" value="Nudix"/>
    <property type="match status" value="1"/>
</dbReference>
<gene>
    <name evidence="2" type="ORF">SG0102_26230</name>
</gene>
<keyword evidence="3" id="KW-1185">Reference proteome</keyword>
<dbReference type="OrthoDB" id="9131041at2"/>
<evidence type="ECO:0000313" key="3">
    <source>
        <dbReference type="Proteomes" id="UP000268059"/>
    </source>
</evidence>
<organism evidence="2 3">
    <name type="scientific">Intestinibaculum porci</name>
    <dbReference type="NCBI Taxonomy" id="2487118"/>
    <lineage>
        <taxon>Bacteria</taxon>
        <taxon>Bacillati</taxon>
        <taxon>Bacillota</taxon>
        <taxon>Erysipelotrichia</taxon>
        <taxon>Erysipelotrichales</taxon>
        <taxon>Erysipelotrichaceae</taxon>
        <taxon>Intestinibaculum</taxon>
    </lineage>
</organism>
<dbReference type="InterPro" id="IPR015797">
    <property type="entry name" value="NUDIX_hydrolase-like_dom_sf"/>
</dbReference>
<feature type="domain" description="Nudix hydrolase" evidence="1">
    <location>
        <begin position="17"/>
        <end position="71"/>
    </location>
</feature>
<dbReference type="Gene3D" id="3.90.79.10">
    <property type="entry name" value="Nucleoside Triphosphate Pyrophosphohydrolase"/>
    <property type="match status" value="1"/>
</dbReference>
<name>A0A3G9JXJ2_9FIRM</name>
<dbReference type="InParanoid" id="A0A3G9JXJ2"/>
<protein>
    <recommendedName>
        <fullName evidence="1">Nudix hydrolase domain-containing protein</fullName>
    </recommendedName>
</protein>
<dbReference type="EMBL" id="AP019309">
    <property type="protein sequence ID" value="BBH27689.1"/>
    <property type="molecule type" value="Genomic_DNA"/>
</dbReference>
<reference evidence="2 3" key="1">
    <citation type="submission" date="2018-11" db="EMBL/GenBank/DDBJ databases">
        <title>Novel Erysipelotrichaceae bacterium isolated from small intestine of a swine.</title>
        <authorList>
            <person name="Kim J.S."/>
            <person name="Choe H."/>
            <person name="Lee Y.R."/>
            <person name="Kim K.M."/>
            <person name="Park D.S."/>
        </authorList>
    </citation>
    <scope>NUCLEOTIDE SEQUENCE [LARGE SCALE GENOMIC DNA]</scope>
    <source>
        <strain evidence="2 3">SG0102</strain>
    </source>
</reference>
<dbReference type="InterPro" id="IPR000086">
    <property type="entry name" value="NUDIX_hydrolase_dom"/>
</dbReference>
<evidence type="ECO:0000259" key="1">
    <source>
        <dbReference type="Pfam" id="PF00293"/>
    </source>
</evidence>
<dbReference type="RefSeq" id="WP_125120391.1">
    <property type="nucleotide sequence ID" value="NZ_AP019309.1"/>
</dbReference>
<dbReference type="KEGG" id="ebm:SG0102_26230"/>
<evidence type="ECO:0000313" key="2">
    <source>
        <dbReference type="EMBL" id="BBH27689.1"/>
    </source>
</evidence>